<keyword evidence="2" id="KW-1133">Transmembrane helix</keyword>
<keyword evidence="6" id="KW-1185">Reference proteome</keyword>
<dbReference type="InterPro" id="IPR000668">
    <property type="entry name" value="Peptidase_C1A_C"/>
</dbReference>
<organism evidence="5 6">
    <name type="scientific">Canna indica</name>
    <name type="common">Indian-shot</name>
    <dbReference type="NCBI Taxonomy" id="4628"/>
    <lineage>
        <taxon>Eukaryota</taxon>
        <taxon>Viridiplantae</taxon>
        <taxon>Streptophyta</taxon>
        <taxon>Embryophyta</taxon>
        <taxon>Tracheophyta</taxon>
        <taxon>Spermatophyta</taxon>
        <taxon>Magnoliopsida</taxon>
        <taxon>Liliopsida</taxon>
        <taxon>Zingiberales</taxon>
        <taxon>Cannaceae</taxon>
        <taxon>Canna</taxon>
    </lineage>
</organism>
<dbReference type="InterPro" id="IPR013128">
    <property type="entry name" value="Peptidase_C1A"/>
</dbReference>
<accession>A0AAQ3L3L0</accession>
<gene>
    <name evidence="5" type="ORF">Cni_G29036</name>
</gene>
<dbReference type="Pfam" id="PF00112">
    <property type="entry name" value="Peptidase_C1"/>
    <property type="match status" value="1"/>
</dbReference>
<dbReference type="Pfam" id="PF08246">
    <property type="entry name" value="Inhibitor_I29"/>
    <property type="match status" value="1"/>
</dbReference>
<feature type="domain" description="Cathepsin propeptide inhibitor" evidence="4">
    <location>
        <begin position="4"/>
        <end position="45"/>
    </location>
</feature>
<feature type="transmembrane region" description="Helical" evidence="2">
    <location>
        <begin position="93"/>
        <end position="111"/>
    </location>
</feature>
<evidence type="ECO:0000259" key="4">
    <source>
        <dbReference type="Pfam" id="PF08246"/>
    </source>
</evidence>
<dbReference type="PANTHER" id="PTHR12411">
    <property type="entry name" value="CYSTEINE PROTEASE FAMILY C1-RELATED"/>
    <property type="match status" value="1"/>
</dbReference>
<reference evidence="5 6" key="1">
    <citation type="submission" date="2023-10" db="EMBL/GenBank/DDBJ databases">
        <title>Chromosome-scale genome assembly provides insights into flower coloration mechanisms of Canna indica.</title>
        <authorList>
            <person name="Li C."/>
        </authorList>
    </citation>
    <scope>NUCLEOTIDE SEQUENCE [LARGE SCALE GENOMIC DNA]</scope>
    <source>
        <tissue evidence="5">Flower</tissue>
    </source>
</reference>
<feature type="domain" description="Peptidase C1A papain C-terminal" evidence="3">
    <location>
        <begin position="112"/>
        <end position="143"/>
    </location>
</feature>
<dbReference type="SUPFAM" id="SSF54001">
    <property type="entry name" value="Cysteine proteinases"/>
    <property type="match status" value="1"/>
</dbReference>
<evidence type="ECO:0000313" key="5">
    <source>
        <dbReference type="EMBL" id="WOL20232.1"/>
    </source>
</evidence>
<protein>
    <submittedName>
        <fullName evidence="5">Cysteine proteinase 1</fullName>
    </submittedName>
</protein>
<sequence length="143" mass="16333">MRSEKRARHFAVFKNNWRRARRHQLLDPTAVHDVIQFSDLTPAEFRRTYLGLRGRRQAFSSSSHEAPILPTNNLPENFDWRDHGAVTEVKNQVSFVLLLLFPFLVWLVDIIDSCGSCWSFSTTGALEGANFLATGKLVSLSEQ</sequence>
<comment type="similarity">
    <text evidence="1">Belongs to the peptidase C1 family.</text>
</comment>
<proteinExistence type="inferred from homology"/>
<dbReference type="Proteomes" id="UP001327560">
    <property type="component" value="Chromosome 9"/>
</dbReference>
<keyword evidence="2" id="KW-0472">Membrane</keyword>
<keyword evidence="2" id="KW-0812">Transmembrane</keyword>
<evidence type="ECO:0000256" key="1">
    <source>
        <dbReference type="ARBA" id="ARBA00008455"/>
    </source>
</evidence>
<dbReference type="InterPro" id="IPR038765">
    <property type="entry name" value="Papain-like_cys_pep_sf"/>
</dbReference>
<dbReference type="InterPro" id="IPR013201">
    <property type="entry name" value="Prot_inhib_I29"/>
</dbReference>
<dbReference type="EMBL" id="CP136898">
    <property type="protein sequence ID" value="WOL20232.1"/>
    <property type="molecule type" value="Genomic_DNA"/>
</dbReference>
<evidence type="ECO:0000313" key="6">
    <source>
        <dbReference type="Proteomes" id="UP001327560"/>
    </source>
</evidence>
<dbReference type="Gene3D" id="3.90.70.10">
    <property type="entry name" value="Cysteine proteinases"/>
    <property type="match status" value="1"/>
</dbReference>
<evidence type="ECO:0000256" key="2">
    <source>
        <dbReference type="SAM" id="Phobius"/>
    </source>
</evidence>
<name>A0AAQ3L3L0_9LILI</name>
<dbReference type="GO" id="GO:0006508">
    <property type="term" value="P:proteolysis"/>
    <property type="evidence" value="ECO:0007669"/>
    <property type="project" value="InterPro"/>
</dbReference>
<evidence type="ECO:0000259" key="3">
    <source>
        <dbReference type="Pfam" id="PF00112"/>
    </source>
</evidence>
<dbReference type="AlphaFoldDB" id="A0AAQ3L3L0"/>
<dbReference type="GO" id="GO:0008234">
    <property type="term" value="F:cysteine-type peptidase activity"/>
    <property type="evidence" value="ECO:0007669"/>
    <property type="project" value="InterPro"/>
</dbReference>